<dbReference type="AlphaFoldDB" id="A0A6G6WC06"/>
<feature type="chain" id="PRO_5039365616" evidence="2">
    <location>
        <begin position="25"/>
        <end position="131"/>
    </location>
</feature>
<feature type="signal peptide" evidence="2">
    <location>
        <begin position="1"/>
        <end position="24"/>
    </location>
</feature>
<evidence type="ECO:0000256" key="2">
    <source>
        <dbReference type="SAM" id="SignalP"/>
    </source>
</evidence>
<evidence type="ECO:0000256" key="1">
    <source>
        <dbReference type="SAM" id="MobiDB-lite"/>
    </source>
</evidence>
<feature type="region of interest" description="Disordered" evidence="1">
    <location>
        <begin position="25"/>
        <end position="50"/>
    </location>
</feature>
<feature type="region of interest" description="Disordered" evidence="1">
    <location>
        <begin position="67"/>
        <end position="86"/>
    </location>
</feature>
<keyword evidence="4" id="KW-1185">Reference proteome</keyword>
<reference evidence="3" key="1">
    <citation type="submission" date="2020-02" db="EMBL/GenBank/DDBJ databases">
        <title>Full genome sequence of Nocardioides sp. R-3366.</title>
        <authorList>
            <person name="Im W.-T."/>
        </authorList>
    </citation>
    <scope>NUCLEOTIDE SEQUENCE [LARGE SCALE GENOMIC DNA]</scope>
    <source>
        <strain evidence="3">R-3366</strain>
    </source>
</reference>
<proteinExistence type="predicted"/>
<feature type="region of interest" description="Disordered" evidence="1">
    <location>
        <begin position="97"/>
        <end position="131"/>
    </location>
</feature>
<dbReference type="EMBL" id="CP049257">
    <property type="protein sequence ID" value="QIG42683.1"/>
    <property type="molecule type" value="Genomic_DNA"/>
</dbReference>
<dbReference type="RefSeq" id="WP_165230682.1">
    <property type="nucleotide sequence ID" value="NZ_CP049257.1"/>
</dbReference>
<organism evidence="3 4">
    <name type="scientific">Nocardioides anomalus</name>
    <dbReference type="NCBI Taxonomy" id="2712223"/>
    <lineage>
        <taxon>Bacteria</taxon>
        <taxon>Bacillati</taxon>
        <taxon>Actinomycetota</taxon>
        <taxon>Actinomycetes</taxon>
        <taxon>Propionibacteriales</taxon>
        <taxon>Nocardioidaceae</taxon>
        <taxon>Nocardioides</taxon>
    </lineage>
</organism>
<sequence>MNAIRTYAAAGVAALALGTLGSLAPADAASHATSGKPDKTPCAQEQKQVDKAEDALARVTEVFAHQKSKVEKLQDRLTDATTDEEKARLQTRLDKALATKQHAKKDKAAQRQRLAQAEQRLADCQAEQQPA</sequence>
<dbReference type="KEGG" id="nano:G5V58_07715"/>
<evidence type="ECO:0000313" key="4">
    <source>
        <dbReference type="Proteomes" id="UP000502996"/>
    </source>
</evidence>
<feature type="compositionally biased region" description="Basic and acidic residues" evidence="1">
    <location>
        <begin position="68"/>
        <end position="86"/>
    </location>
</feature>
<accession>A0A6G6WC06</accession>
<dbReference type="Proteomes" id="UP000502996">
    <property type="component" value="Chromosome"/>
</dbReference>
<keyword evidence="2" id="KW-0732">Signal</keyword>
<gene>
    <name evidence="3" type="ORF">G5V58_07715</name>
</gene>
<evidence type="ECO:0000313" key="3">
    <source>
        <dbReference type="EMBL" id="QIG42683.1"/>
    </source>
</evidence>
<protein>
    <submittedName>
        <fullName evidence="3">Uncharacterized protein</fullName>
    </submittedName>
</protein>
<name>A0A6G6WC06_9ACTN</name>